<dbReference type="EMBL" id="JAUSTN010000001">
    <property type="protein sequence ID" value="MDQ0274182.1"/>
    <property type="molecule type" value="Genomic_DNA"/>
</dbReference>
<dbReference type="PANTHER" id="PTHR34297">
    <property type="entry name" value="HYPOTHETICAL CYTOSOLIC PROTEIN-RELATED"/>
    <property type="match status" value="1"/>
</dbReference>
<reference evidence="2 3" key="1">
    <citation type="submission" date="2023-07" db="EMBL/GenBank/DDBJ databases">
        <title>Genomic Encyclopedia of Type Strains, Phase IV (KMG-IV): sequencing the most valuable type-strain genomes for metagenomic binning, comparative biology and taxonomic classification.</title>
        <authorList>
            <person name="Goeker M."/>
        </authorList>
    </citation>
    <scope>NUCLEOTIDE SEQUENCE [LARGE SCALE GENOMIC DNA]</scope>
    <source>
        <strain evidence="2 3">DSM 22616</strain>
    </source>
</reference>
<name>A0ABU0ASD4_9FIRM</name>
<accession>A0ABU0ASD4</accession>
<gene>
    <name evidence="2" type="ORF">J2S72_000178</name>
</gene>
<dbReference type="Proteomes" id="UP001236559">
    <property type="component" value="Unassembled WGS sequence"/>
</dbReference>
<comment type="similarity">
    <text evidence="1">Belongs to the asp23 family.</text>
</comment>
<organism evidence="2 3">
    <name type="scientific">Peptoniphilus koenoeneniae</name>
    <dbReference type="NCBI Taxonomy" id="507751"/>
    <lineage>
        <taxon>Bacteria</taxon>
        <taxon>Bacillati</taxon>
        <taxon>Bacillota</taxon>
        <taxon>Tissierellia</taxon>
        <taxon>Tissierellales</taxon>
        <taxon>Peptoniphilaceae</taxon>
        <taxon>Peptoniphilus</taxon>
    </lineage>
</organism>
<keyword evidence="3" id="KW-1185">Reference proteome</keyword>
<evidence type="ECO:0000256" key="1">
    <source>
        <dbReference type="ARBA" id="ARBA00005721"/>
    </source>
</evidence>
<sequence>MSNKFLVAQVTDGNINISDDVIESIASFAAQGVEGVVELQSNLKNSVSDILKVKNAGRGIKVSVGEKEAIIDMYINVEFGSNIVEIAKKVQEEVKEKVETMTDLEVVEVNVHISGIHIKDK</sequence>
<evidence type="ECO:0000313" key="2">
    <source>
        <dbReference type="EMBL" id="MDQ0274182.1"/>
    </source>
</evidence>
<dbReference type="InterPro" id="IPR005531">
    <property type="entry name" value="Asp23"/>
</dbReference>
<evidence type="ECO:0000313" key="3">
    <source>
        <dbReference type="Proteomes" id="UP001236559"/>
    </source>
</evidence>
<protein>
    <submittedName>
        <fullName evidence="2">Alkaline shock family protein YloU</fullName>
    </submittedName>
</protein>
<dbReference type="PANTHER" id="PTHR34297:SF3">
    <property type="entry name" value="ALKALINE SHOCK PROTEIN 23"/>
    <property type="match status" value="1"/>
</dbReference>
<dbReference type="RefSeq" id="WP_023056215.1">
    <property type="nucleotide sequence ID" value="NZ_JAUSTN010000001.1"/>
</dbReference>
<proteinExistence type="inferred from homology"/>
<dbReference type="Pfam" id="PF03780">
    <property type="entry name" value="Asp23"/>
    <property type="match status" value="1"/>
</dbReference>
<comment type="caution">
    <text evidence="2">The sequence shown here is derived from an EMBL/GenBank/DDBJ whole genome shotgun (WGS) entry which is preliminary data.</text>
</comment>